<feature type="signal peptide" evidence="1">
    <location>
        <begin position="1"/>
        <end position="26"/>
    </location>
</feature>
<dbReference type="Proteomes" id="UP000218387">
    <property type="component" value="Chromosome"/>
</dbReference>
<organism evidence="2 3">
    <name type="scientific">Eubacterium maltosivorans</name>
    <dbReference type="NCBI Taxonomy" id="2041044"/>
    <lineage>
        <taxon>Bacteria</taxon>
        <taxon>Bacillati</taxon>
        <taxon>Bacillota</taxon>
        <taxon>Clostridia</taxon>
        <taxon>Eubacteriales</taxon>
        <taxon>Eubacteriaceae</taxon>
        <taxon>Eubacterium</taxon>
    </lineage>
</organism>
<name>A0A4P9CAR9_EUBML</name>
<evidence type="ECO:0000256" key="1">
    <source>
        <dbReference type="SAM" id="SignalP"/>
    </source>
</evidence>
<evidence type="ECO:0008006" key="4">
    <source>
        <dbReference type="Google" id="ProtNLM"/>
    </source>
</evidence>
<dbReference type="AlphaFoldDB" id="A0A4P9CAR9"/>
<evidence type="ECO:0000313" key="3">
    <source>
        <dbReference type="Proteomes" id="UP000218387"/>
    </source>
</evidence>
<keyword evidence="3" id="KW-1185">Reference proteome</keyword>
<dbReference type="KEGG" id="emt:CPZ25_015580"/>
<dbReference type="RefSeq" id="WP_096919208.1">
    <property type="nucleotide sequence ID" value="NZ_CP029487.1"/>
</dbReference>
<evidence type="ECO:0000313" key="2">
    <source>
        <dbReference type="EMBL" id="QCT72689.1"/>
    </source>
</evidence>
<proteinExistence type="predicted"/>
<dbReference type="EMBL" id="CP029487">
    <property type="protein sequence ID" value="QCT72689.1"/>
    <property type="molecule type" value="Genomic_DNA"/>
</dbReference>
<accession>A0A4P9CAR9</accession>
<sequence length="273" mass="29804">MNKKRLAKGLTAAALIGVIAVGSTLAYLSANTGQKTNKFSGDNIGGRTEERFDKDTAENYKPGDSIYKEPTITIDADSADAKVAMSVDYYGDDVETTESNGVITVINPNEATKMSQKNFERYATVKGWDTDNWEMIATSKNGSELWMNKNTIVTTKKDDVEGSETKDVKTAPLFKNVVVNAGLRTVTETELNSKTVYDKEGNVLSTKEVKNSIVNSYYEDALGNILVFDKLPTFVIDVNGFAVQADHIDAKAELIKLANVGRTAENDKFVAVV</sequence>
<keyword evidence="1" id="KW-0732">Signal</keyword>
<gene>
    <name evidence="2" type="ORF">CPZ25_015580</name>
</gene>
<protein>
    <recommendedName>
        <fullName evidence="4">Camelysin metallo-endopeptidase</fullName>
    </recommendedName>
</protein>
<reference evidence="2 3" key="1">
    <citation type="submission" date="2018-05" db="EMBL/GenBank/DDBJ databases">
        <title>Genome comparison of Eubacterium sp.</title>
        <authorList>
            <person name="Feng Y."/>
            <person name="Sanchez-Andrea I."/>
            <person name="Stams A.J.M."/>
            <person name="De Vos W.M."/>
        </authorList>
    </citation>
    <scope>NUCLEOTIDE SEQUENCE [LARGE SCALE GENOMIC DNA]</scope>
    <source>
        <strain evidence="2 3">YI</strain>
    </source>
</reference>
<feature type="chain" id="PRO_5039333962" description="Camelysin metallo-endopeptidase" evidence="1">
    <location>
        <begin position="27"/>
        <end position="273"/>
    </location>
</feature>